<organism evidence="2 3">
    <name type="scientific">Candidatus Marsarchaeota G1 archaeon OSP_B</name>
    <dbReference type="NCBI Taxonomy" id="1978153"/>
    <lineage>
        <taxon>Archaea</taxon>
        <taxon>Candidatus Marsarchaeota</taxon>
        <taxon>Candidatus Marsarchaeota group 1</taxon>
    </lineage>
</organism>
<protein>
    <recommendedName>
        <fullName evidence="4">Osmotically inducible protein OsmC</fullName>
    </recommendedName>
</protein>
<dbReference type="InterPro" id="IPR036102">
    <property type="entry name" value="OsmC/Ohrsf"/>
</dbReference>
<dbReference type="InterPro" id="IPR003718">
    <property type="entry name" value="OsmC/Ohr_fam"/>
</dbReference>
<evidence type="ECO:0000313" key="2">
    <source>
        <dbReference type="EMBL" id="PSN87400.1"/>
    </source>
</evidence>
<keyword evidence="1" id="KW-0472">Membrane</keyword>
<keyword evidence="1" id="KW-0812">Transmembrane</keyword>
<reference evidence="2 3" key="1">
    <citation type="submission" date="2017-04" db="EMBL/GenBank/DDBJ databases">
        <title>Novel microbial lineages endemic to geothermal iron-oxide mats fill important gaps in the evolutionary history of Archaea.</title>
        <authorList>
            <person name="Jay Z.J."/>
            <person name="Beam J.P."/>
            <person name="Dlakic M."/>
            <person name="Rusch D.B."/>
            <person name="Kozubal M.A."/>
            <person name="Inskeep W.P."/>
        </authorList>
    </citation>
    <scope>NUCLEOTIDE SEQUENCE [LARGE SCALE GENOMIC DNA]</scope>
    <source>
        <strain evidence="2">OSP_B</strain>
    </source>
</reference>
<evidence type="ECO:0008006" key="4">
    <source>
        <dbReference type="Google" id="ProtNLM"/>
    </source>
</evidence>
<evidence type="ECO:0000256" key="1">
    <source>
        <dbReference type="SAM" id="Phobius"/>
    </source>
</evidence>
<sequence length="135" mass="14744">ARWSFLGSPQFKATIDNGENKFELEADEAIEKGGEGKAPDPLSIFLFGVVSSFASTLVLTATLQGVVLNRLEIHARIQTNELKTFGLSDEPIVESLEIKVSSDFDQLKELVEVAKKRCATIFSITNGVSVEVKVE</sequence>
<dbReference type="SUPFAM" id="SSF82784">
    <property type="entry name" value="OsmC-like"/>
    <property type="match status" value="1"/>
</dbReference>
<dbReference type="Gene3D" id="3.30.300.20">
    <property type="match status" value="1"/>
</dbReference>
<proteinExistence type="predicted"/>
<dbReference type="EMBL" id="NEXA01000285">
    <property type="protein sequence ID" value="PSN87400.1"/>
    <property type="molecule type" value="Genomic_DNA"/>
</dbReference>
<dbReference type="AlphaFoldDB" id="A0A2R6AM06"/>
<accession>A0A2R6AM06</accession>
<dbReference type="InterPro" id="IPR015946">
    <property type="entry name" value="KH_dom-like_a/b"/>
</dbReference>
<keyword evidence="1" id="KW-1133">Transmembrane helix</keyword>
<dbReference type="PANTHER" id="PTHR35368">
    <property type="entry name" value="HYDROPEROXIDE REDUCTASE"/>
    <property type="match status" value="1"/>
</dbReference>
<evidence type="ECO:0000313" key="3">
    <source>
        <dbReference type="Proteomes" id="UP000240838"/>
    </source>
</evidence>
<dbReference type="InterPro" id="IPR052924">
    <property type="entry name" value="OsmC/Ohr_hydroprdx_reductase"/>
</dbReference>
<dbReference type="Pfam" id="PF02566">
    <property type="entry name" value="OsmC"/>
    <property type="match status" value="1"/>
</dbReference>
<dbReference type="Proteomes" id="UP000240838">
    <property type="component" value="Unassembled WGS sequence"/>
</dbReference>
<name>A0A2R6AM06_9ARCH</name>
<comment type="caution">
    <text evidence="2">The sequence shown here is derived from an EMBL/GenBank/DDBJ whole genome shotgun (WGS) entry which is preliminary data.</text>
</comment>
<gene>
    <name evidence="2" type="ORF">B9P99_06550</name>
</gene>
<dbReference type="PANTHER" id="PTHR35368:SF1">
    <property type="entry name" value="HYDROPEROXIDE REDUCTASE"/>
    <property type="match status" value="1"/>
</dbReference>
<feature type="non-terminal residue" evidence="2">
    <location>
        <position position="1"/>
    </location>
</feature>
<feature type="transmembrane region" description="Helical" evidence="1">
    <location>
        <begin position="44"/>
        <end position="68"/>
    </location>
</feature>